<reference evidence="2 3" key="1">
    <citation type="submission" date="2020-05" db="EMBL/GenBank/DDBJ databases">
        <authorList>
            <person name="Niu N."/>
        </authorList>
    </citation>
    <scope>NUCLEOTIDE SEQUENCE [LARGE SCALE GENOMIC DNA]</scope>
    <source>
        <strain evidence="2 3">LMG10982</strain>
    </source>
</reference>
<keyword evidence="3" id="KW-1185">Reference proteome</keyword>
<dbReference type="Proteomes" id="UP000541421">
    <property type="component" value="Unassembled WGS sequence"/>
</dbReference>
<feature type="transmembrane region" description="Helical" evidence="1">
    <location>
        <begin position="64"/>
        <end position="84"/>
    </location>
</feature>
<gene>
    <name evidence="2" type="ORF">HKX40_01905</name>
</gene>
<keyword evidence="1" id="KW-0472">Membrane</keyword>
<sequence length="125" mass="14648">MQKPQLNPFLHYGTVIALIALFILCVAWELWLDPLVPGGSIYFLKALPLMFAFYGVYKGNIYTMQWTSMLVLLYVLEGIVRWYADTTVMSQRLAMIETLLSLWVFFFAIFYVRPAKKYAKFLKKQ</sequence>
<keyword evidence="1" id="KW-0812">Transmembrane</keyword>
<feature type="transmembrane region" description="Helical" evidence="1">
    <location>
        <begin position="12"/>
        <end position="32"/>
    </location>
</feature>
<evidence type="ECO:0000313" key="2">
    <source>
        <dbReference type="EMBL" id="NOL48897.1"/>
    </source>
</evidence>
<comment type="caution">
    <text evidence="2">The sequence shown here is derived from an EMBL/GenBank/DDBJ whole genome shotgun (WGS) entry which is preliminary data.</text>
</comment>
<keyword evidence="1" id="KW-1133">Transmembrane helix</keyword>
<organism evidence="2 3">
    <name type="scientific">Pelistega europaea</name>
    <dbReference type="NCBI Taxonomy" id="106147"/>
    <lineage>
        <taxon>Bacteria</taxon>
        <taxon>Pseudomonadati</taxon>
        <taxon>Pseudomonadota</taxon>
        <taxon>Betaproteobacteria</taxon>
        <taxon>Burkholderiales</taxon>
        <taxon>Alcaligenaceae</taxon>
        <taxon>Pelistega</taxon>
    </lineage>
</organism>
<dbReference type="Pfam" id="PF09842">
    <property type="entry name" value="DUF2069"/>
    <property type="match status" value="1"/>
</dbReference>
<evidence type="ECO:0000256" key="1">
    <source>
        <dbReference type="SAM" id="Phobius"/>
    </source>
</evidence>
<feature type="transmembrane region" description="Helical" evidence="1">
    <location>
        <begin position="38"/>
        <end position="57"/>
    </location>
</feature>
<feature type="transmembrane region" description="Helical" evidence="1">
    <location>
        <begin position="90"/>
        <end position="112"/>
    </location>
</feature>
<dbReference type="EMBL" id="JABGBO010000002">
    <property type="protein sequence ID" value="NOL48897.1"/>
    <property type="molecule type" value="Genomic_DNA"/>
</dbReference>
<protein>
    <submittedName>
        <fullName evidence="2">DUF2069 domain-containing protein</fullName>
    </submittedName>
</protein>
<evidence type="ECO:0000313" key="3">
    <source>
        <dbReference type="Proteomes" id="UP000541421"/>
    </source>
</evidence>
<name>A0A7Y4P3D2_9BURK</name>
<dbReference type="InterPro" id="IPR018643">
    <property type="entry name" value="DUF2069_membrane"/>
</dbReference>
<dbReference type="AlphaFoldDB" id="A0A7Y4P3D2"/>
<dbReference type="RefSeq" id="WP_171587889.1">
    <property type="nucleotide sequence ID" value="NZ_JABGBO010000002.1"/>
</dbReference>
<proteinExistence type="predicted"/>
<accession>A0A7Y4P3D2</accession>